<sequence length="383" mass="40796">MTEVVMVMAKRTPIGKIGGQFSTLEPEQLLAPVIRHIVSESQVPPEWIDDVIIGNVVGPGGNIARVAALEAGLPVTVPGLTIDRQCGSGLEAIHLAARLIQSGAGEVYLAGGVESTSRAPWKMFKPETLTGTPKLYTRAPFTPSAYGDPDMGLAAENVARKYGISREEQDLYALNSHRKAVLAKQTGRFRQEIVPLQVNGHWVAEDECPRADTSLDKLQRLKPVFLDQGTVTAGNACPVNDGAALVLLMSRDKCEQLNLRPVLRFVDAQAAGVDPEYLGIGPVPAVNRLLSRRQLGITDLDAIEFNEAFASQVLASLGELQIPQDKVNPGGGALALGHPYGASGAILITRLFAEMLQNPFKRGIATLGIGGGMGLAVLVEAFE</sequence>
<dbReference type="PROSITE" id="PS00737">
    <property type="entry name" value="THIOLASE_2"/>
    <property type="match status" value="1"/>
</dbReference>
<dbReference type="PANTHER" id="PTHR43853:SF3">
    <property type="entry name" value="ACETYL-COA C-ACETYLTRANSFERASE YHFS-RELATED"/>
    <property type="match status" value="1"/>
</dbReference>
<dbReference type="InterPro" id="IPR020613">
    <property type="entry name" value="Thiolase_CS"/>
</dbReference>
<name>A0ABQ4M5C6_9BACL</name>
<dbReference type="InterPro" id="IPR020617">
    <property type="entry name" value="Thiolase_C"/>
</dbReference>
<dbReference type="RefSeq" id="WP_213653399.1">
    <property type="nucleotide sequence ID" value="NZ_BOSL01000001.1"/>
</dbReference>
<dbReference type="NCBIfam" id="TIGR01930">
    <property type="entry name" value="AcCoA-C-Actrans"/>
    <property type="match status" value="1"/>
</dbReference>
<evidence type="ECO:0000259" key="5">
    <source>
        <dbReference type="Pfam" id="PF00108"/>
    </source>
</evidence>
<dbReference type="CDD" id="cd00751">
    <property type="entry name" value="thiolase"/>
    <property type="match status" value="1"/>
</dbReference>
<dbReference type="EMBL" id="BOSL01000001">
    <property type="protein sequence ID" value="GIP51137.1"/>
    <property type="molecule type" value="Genomic_DNA"/>
</dbReference>
<dbReference type="InterPro" id="IPR002155">
    <property type="entry name" value="Thiolase"/>
</dbReference>
<dbReference type="PIRSF" id="PIRSF000429">
    <property type="entry name" value="Ac-CoA_Ac_transf"/>
    <property type="match status" value="1"/>
</dbReference>
<feature type="domain" description="Thiolase C-terminal" evidence="6">
    <location>
        <begin position="260"/>
        <end position="380"/>
    </location>
</feature>
<dbReference type="Pfam" id="PF00108">
    <property type="entry name" value="Thiolase_N"/>
    <property type="match status" value="1"/>
</dbReference>
<keyword evidence="3 4" id="KW-0012">Acyltransferase</keyword>
<evidence type="ECO:0000256" key="4">
    <source>
        <dbReference type="RuleBase" id="RU003557"/>
    </source>
</evidence>
<protein>
    <submittedName>
        <fullName evidence="7">Acetyl-CoA acetyltransferase</fullName>
    </submittedName>
</protein>
<dbReference type="SUPFAM" id="SSF53901">
    <property type="entry name" value="Thiolase-like"/>
    <property type="match status" value="2"/>
</dbReference>
<dbReference type="Pfam" id="PF02803">
    <property type="entry name" value="Thiolase_C"/>
    <property type="match status" value="1"/>
</dbReference>
<dbReference type="InterPro" id="IPR050215">
    <property type="entry name" value="Thiolase-like_sf_Thiolase"/>
</dbReference>
<evidence type="ECO:0000313" key="7">
    <source>
        <dbReference type="EMBL" id="GIP51137.1"/>
    </source>
</evidence>
<dbReference type="Gene3D" id="3.40.47.10">
    <property type="match status" value="2"/>
</dbReference>
<accession>A0ABQ4M5C6</accession>
<keyword evidence="8" id="KW-1185">Reference proteome</keyword>
<evidence type="ECO:0000256" key="1">
    <source>
        <dbReference type="ARBA" id="ARBA00010982"/>
    </source>
</evidence>
<gene>
    <name evidence="7" type="ORF">J42TS3_01720</name>
</gene>
<organism evidence="7 8">
    <name type="scientific">Paenibacillus vini</name>
    <dbReference type="NCBI Taxonomy" id="1476024"/>
    <lineage>
        <taxon>Bacteria</taxon>
        <taxon>Bacillati</taxon>
        <taxon>Bacillota</taxon>
        <taxon>Bacilli</taxon>
        <taxon>Bacillales</taxon>
        <taxon>Paenibacillaceae</taxon>
        <taxon>Paenibacillus</taxon>
    </lineage>
</organism>
<dbReference type="InterPro" id="IPR020616">
    <property type="entry name" value="Thiolase_N"/>
</dbReference>
<reference evidence="7 8" key="1">
    <citation type="submission" date="2021-03" db="EMBL/GenBank/DDBJ databases">
        <title>Antimicrobial resistance genes in bacteria isolated from Japanese honey, and their potential for conferring macrolide and lincosamide resistance in the American foulbrood pathogen Paenibacillus larvae.</title>
        <authorList>
            <person name="Okamoto M."/>
            <person name="Kumagai M."/>
            <person name="Kanamori H."/>
            <person name="Takamatsu D."/>
        </authorList>
    </citation>
    <scope>NUCLEOTIDE SEQUENCE [LARGE SCALE GENOMIC DNA]</scope>
    <source>
        <strain evidence="7 8">J42TS3</strain>
    </source>
</reference>
<proteinExistence type="inferred from homology"/>
<evidence type="ECO:0000313" key="8">
    <source>
        <dbReference type="Proteomes" id="UP000679992"/>
    </source>
</evidence>
<dbReference type="Proteomes" id="UP000679992">
    <property type="component" value="Unassembled WGS sequence"/>
</dbReference>
<dbReference type="PANTHER" id="PTHR43853">
    <property type="entry name" value="3-KETOACYL-COA THIOLASE, PEROXISOMAL"/>
    <property type="match status" value="1"/>
</dbReference>
<evidence type="ECO:0000256" key="3">
    <source>
        <dbReference type="ARBA" id="ARBA00023315"/>
    </source>
</evidence>
<dbReference type="InterPro" id="IPR016039">
    <property type="entry name" value="Thiolase-like"/>
</dbReference>
<feature type="domain" description="Thiolase N-terminal" evidence="5">
    <location>
        <begin position="4"/>
        <end position="252"/>
    </location>
</feature>
<comment type="similarity">
    <text evidence="1 4">Belongs to the thiolase-like superfamily. Thiolase family.</text>
</comment>
<keyword evidence="2 4" id="KW-0808">Transferase</keyword>
<comment type="caution">
    <text evidence="7">The sequence shown here is derived from an EMBL/GenBank/DDBJ whole genome shotgun (WGS) entry which is preliminary data.</text>
</comment>
<evidence type="ECO:0000259" key="6">
    <source>
        <dbReference type="Pfam" id="PF02803"/>
    </source>
</evidence>
<evidence type="ECO:0000256" key="2">
    <source>
        <dbReference type="ARBA" id="ARBA00022679"/>
    </source>
</evidence>